<dbReference type="CDD" id="cd02440">
    <property type="entry name" value="AdoMet_MTases"/>
    <property type="match status" value="1"/>
</dbReference>
<dbReference type="SUPFAM" id="SSF53335">
    <property type="entry name" value="S-adenosyl-L-methionine-dependent methyltransferases"/>
    <property type="match status" value="1"/>
</dbReference>
<dbReference type="PROSITE" id="PS00092">
    <property type="entry name" value="N6_MTASE"/>
    <property type="match status" value="1"/>
</dbReference>
<protein>
    <submittedName>
        <fullName evidence="4">Putative methyltransferase, Methylase of polypeptide chain release factors</fullName>
    </submittedName>
</protein>
<dbReference type="Pfam" id="PF05175">
    <property type="entry name" value="MTS"/>
    <property type="match status" value="1"/>
</dbReference>
<keyword evidence="2" id="KW-0949">S-adenosyl-L-methionine</keyword>
<dbReference type="Gene3D" id="3.40.50.150">
    <property type="entry name" value="Vaccinia Virus protein VP39"/>
    <property type="match status" value="1"/>
</dbReference>
<evidence type="ECO:0000313" key="4">
    <source>
        <dbReference type="EMBL" id="CUV31473.1"/>
    </source>
</evidence>
<evidence type="ECO:0000256" key="1">
    <source>
        <dbReference type="ARBA" id="ARBA00022603"/>
    </source>
</evidence>
<feature type="domain" description="Methyltransferase small" evidence="3">
    <location>
        <begin position="242"/>
        <end position="358"/>
    </location>
</feature>
<reference evidence="4" key="1">
    <citation type="submission" date="2015-10" db="EMBL/GenBank/DDBJ databases">
        <authorList>
            <person name="Gilbert D.G."/>
        </authorList>
    </citation>
    <scope>NUCLEOTIDE SEQUENCE</scope>
    <source>
        <strain evidence="4">Phyl III-seqv23</strain>
    </source>
</reference>
<dbReference type="InterPro" id="IPR050320">
    <property type="entry name" value="N5-glutamine_MTase"/>
</dbReference>
<proteinExistence type="predicted"/>
<dbReference type="PANTHER" id="PTHR18895:SF74">
    <property type="entry name" value="MTRF1L RELEASE FACTOR GLUTAMINE METHYLTRANSFERASE"/>
    <property type="match status" value="1"/>
</dbReference>
<dbReference type="GO" id="GO:0003676">
    <property type="term" value="F:nucleic acid binding"/>
    <property type="evidence" value="ECO:0007669"/>
    <property type="project" value="InterPro"/>
</dbReference>
<dbReference type="AlphaFoldDB" id="A0A0S4VBZ3"/>
<keyword evidence="4" id="KW-0808">Transferase</keyword>
<organism evidence="4">
    <name type="scientific">Ralstonia solanacearum</name>
    <name type="common">Pseudomonas solanacearum</name>
    <dbReference type="NCBI Taxonomy" id="305"/>
    <lineage>
        <taxon>Bacteria</taxon>
        <taxon>Pseudomonadati</taxon>
        <taxon>Pseudomonadota</taxon>
        <taxon>Betaproteobacteria</taxon>
        <taxon>Burkholderiales</taxon>
        <taxon>Burkholderiaceae</taxon>
        <taxon>Ralstonia</taxon>
        <taxon>Ralstonia solanacearum species complex</taxon>
    </lineage>
</organism>
<evidence type="ECO:0000259" key="3">
    <source>
        <dbReference type="Pfam" id="PF05175"/>
    </source>
</evidence>
<name>A0A0S4VBZ3_RALSL</name>
<sequence>MTELRKRAPRPPIRAKERYRVADNPRDALPITRNGSPRFSLLAPVTDHPTLSWTDAETATAHTARWRSEAGTPPPKRVTVADDRITADTAYRQACEGIAILWRGDFQNARQLLQAMSRRADRKPPKAATSPLDAFNLHRQAQSQRARTLGMLLIPLDADYTIPLRRAPDVHEACTEAYGAGEEPSVVSLRELLGLIGAHEWRKKGVDIPALGGARIHPHYGVFSPVRGEYVDLVAKAPLPSQALAFDIGTGTGVLAAVLAKRGVKRVVGTDQDARALACAHENLTRLGLQSQVEVIEADLFPEGRAPLIVCNPPWLPARPSSPIEQAVYDPDSRMLRGFLDGLAAHLEPGGEGWLILSDFAEHLGLRTRDALLAMIEAAGLQVVGRDDVKPKHPKASDANDPLYQARAAEVTSLWRLKAR</sequence>
<keyword evidence="1 4" id="KW-0489">Methyltransferase</keyword>
<gene>
    <name evidence="4" type="ORF">RUN1985_v1_910004</name>
</gene>
<dbReference type="EMBL" id="LN899824">
    <property type="protein sequence ID" value="CUV31473.1"/>
    <property type="molecule type" value="Genomic_DNA"/>
</dbReference>
<dbReference type="GO" id="GO:0036009">
    <property type="term" value="F:protein-glutamine N-methyltransferase activity"/>
    <property type="evidence" value="ECO:0007669"/>
    <property type="project" value="TreeGrafter"/>
</dbReference>
<dbReference type="GO" id="GO:0032259">
    <property type="term" value="P:methylation"/>
    <property type="evidence" value="ECO:0007669"/>
    <property type="project" value="UniProtKB-KW"/>
</dbReference>
<dbReference type="InterPro" id="IPR007848">
    <property type="entry name" value="Small_mtfrase_dom"/>
</dbReference>
<dbReference type="PANTHER" id="PTHR18895">
    <property type="entry name" value="HEMK METHYLTRANSFERASE"/>
    <property type="match status" value="1"/>
</dbReference>
<accession>A0A0S4VBZ3</accession>
<dbReference type="InterPro" id="IPR002052">
    <property type="entry name" value="DNA_methylase_N6_adenine_CS"/>
</dbReference>
<dbReference type="InterPro" id="IPR029063">
    <property type="entry name" value="SAM-dependent_MTases_sf"/>
</dbReference>
<evidence type="ECO:0000256" key="2">
    <source>
        <dbReference type="ARBA" id="ARBA00022691"/>
    </source>
</evidence>